<dbReference type="GO" id="GO:0005886">
    <property type="term" value="C:plasma membrane"/>
    <property type="evidence" value="ECO:0007669"/>
    <property type="project" value="UniProtKB-SubCell"/>
</dbReference>
<feature type="transmembrane region" description="Helical" evidence="6">
    <location>
        <begin position="132"/>
        <end position="152"/>
    </location>
</feature>
<feature type="transmembrane region" description="Helical" evidence="6">
    <location>
        <begin position="164"/>
        <end position="188"/>
    </location>
</feature>
<dbReference type="InterPro" id="IPR019108">
    <property type="entry name" value="Caa3_assmbl_CtaG-rel"/>
</dbReference>
<evidence type="ECO:0000256" key="5">
    <source>
        <dbReference type="ARBA" id="ARBA00023136"/>
    </source>
</evidence>
<evidence type="ECO:0000256" key="4">
    <source>
        <dbReference type="ARBA" id="ARBA00022989"/>
    </source>
</evidence>
<feature type="transmembrane region" description="Helical" evidence="6">
    <location>
        <begin position="21"/>
        <end position="41"/>
    </location>
</feature>
<evidence type="ECO:0000256" key="6">
    <source>
        <dbReference type="SAM" id="Phobius"/>
    </source>
</evidence>
<keyword evidence="2" id="KW-1003">Cell membrane</keyword>
<dbReference type="AlphaFoldDB" id="A0A4U1MG09"/>
<feature type="transmembrane region" description="Helical" evidence="6">
    <location>
        <begin position="53"/>
        <end position="71"/>
    </location>
</feature>
<accession>A0A4U1MG09</accession>
<dbReference type="Pfam" id="PF09678">
    <property type="entry name" value="Caa3_CtaG"/>
    <property type="match status" value="1"/>
</dbReference>
<evidence type="ECO:0000313" key="7">
    <source>
        <dbReference type="EMBL" id="TKD69226.1"/>
    </source>
</evidence>
<keyword evidence="4 6" id="KW-1133">Transmembrane helix</keyword>
<comment type="subcellular location">
    <subcellularLocation>
        <location evidence="1">Cell membrane</location>
        <topology evidence="1">Multi-pass membrane protein</topology>
    </subcellularLocation>
</comment>
<evidence type="ECO:0000256" key="2">
    <source>
        <dbReference type="ARBA" id="ARBA00022475"/>
    </source>
</evidence>
<proteinExistence type="predicted"/>
<comment type="caution">
    <text evidence="7">The sequence shown here is derived from an EMBL/GenBank/DDBJ whole genome shotgun (WGS) entry which is preliminary data.</text>
</comment>
<organism evidence="7 8">
    <name type="scientific">Guptibacillus hwajinpoensis</name>
    <dbReference type="NCBI Taxonomy" id="208199"/>
    <lineage>
        <taxon>Bacteria</taxon>
        <taxon>Bacillati</taxon>
        <taxon>Bacillota</taxon>
        <taxon>Bacilli</taxon>
        <taxon>Bacillales</taxon>
        <taxon>Guptibacillaceae</taxon>
        <taxon>Guptibacillus</taxon>
    </lineage>
</organism>
<evidence type="ECO:0000256" key="1">
    <source>
        <dbReference type="ARBA" id="ARBA00004651"/>
    </source>
</evidence>
<name>A0A4U1MG09_9BACL</name>
<feature type="transmembrane region" description="Helical" evidence="6">
    <location>
        <begin position="91"/>
        <end position="111"/>
    </location>
</feature>
<dbReference type="Proteomes" id="UP000310541">
    <property type="component" value="Unassembled WGS sequence"/>
</dbReference>
<reference evidence="7 8" key="1">
    <citation type="submission" date="2019-04" db="EMBL/GenBank/DDBJ databases">
        <title>Genome sequence of Bacillus hwajinpoensis strain Y2.</title>
        <authorList>
            <person name="Fair J.L."/>
            <person name="Maclea K.S."/>
        </authorList>
    </citation>
    <scope>NUCLEOTIDE SEQUENCE [LARGE SCALE GENOMIC DNA]</scope>
    <source>
        <strain evidence="7 8">Y2</strain>
    </source>
</reference>
<keyword evidence="3 6" id="KW-0812">Transmembrane</keyword>
<evidence type="ECO:0000313" key="8">
    <source>
        <dbReference type="Proteomes" id="UP000310541"/>
    </source>
</evidence>
<gene>
    <name evidence="7" type="ORF">FBF83_14590</name>
</gene>
<feature type="transmembrane region" description="Helical" evidence="6">
    <location>
        <begin position="239"/>
        <end position="258"/>
    </location>
</feature>
<dbReference type="OrthoDB" id="5024156at2"/>
<dbReference type="EMBL" id="SWFM01000004">
    <property type="protein sequence ID" value="TKD69226.1"/>
    <property type="molecule type" value="Genomic_DNA"/>
</dbReference>
<keyword evidence="5 6" id="KW-0472">Membrane</keyword>
<sequence>MSATNHIIHIDGAHSSVGVGMIPQLLLALPFGIVLVLYIFAVIRSNRYYKPWPMYRTAFWILGVLFAILAVSDPLATSAHVNFTAHMVGHLFLGMLSPLLMALAAPIKLILRTLSIPLARRLSRLLKSWPSRMVTNPIVASFLNIGGLWLLYTTNLYSLMHDSILVYLIVHIHVFIAGYLFTVSIIYIDPRPHRLSFWYRSIVLVLALAFHGILSKYLYAHPPIGVPAEQAESGAMLMYYGGDAIDIVLIFILCLHWFRATRPRVEFAVEQ</sequence>
<protein>
    <submittedName>
        <fullName evidence="7">Cytochrome c oxidase assembly protein</fullName>
    </submittedName>
</protein>
<evidence type="ECO:0000256" key="3">
    <source>
        <dbReference type="ARBA" id="ARBA00022692"/>
    </source>
</evidence>
<feature type="transmembrane region" description="Helical" evidence="6">
    <location>
        <begin position="197"/>
        <end position="219"/>
    </location>
</feature>